<reference evidence="1" key="1">
    <citation type="submission" date="2022-04" db="EMBL/GenBank/DDBJ databases">
        <title>Genome of the entomopathogenic fungus Entomophthora muscae.</title>
        <authorList>
            <person name="Elya C."/>
            <person name="Lovett B.R."/>
            <person name="Lee E."/>
            <person name="Macias A.M."/>
            <person name="Hajek A.E."/>
            <person name="De Bivort B.L."/>
            <person name="Kasson M.T."/>
            <person name="De Fine Licht H.H."/>
            <person name="Stajich J.E."/>
        </authorList>
    </citation>
    <scope>NUCLEOTIDE SEQUENCE</scope>
    <source>
        <strain evidence="1">Berkeley</strain>
    </source>
</reference>
<organism evidence="1 2">
    <name type="scientific">Entomophthora muscae</name>
    <dbReference type="NCBI Taxonomy" id="34485"/>
    <lineage>
        <taxon>Eukaryota</taxon>
        <taxon>Fungi</taxon>
        <taxon>Fungi incertae sedis</taxon>
        <taxon>Zoopagomycota</taxon>
        <taxon>Entomophthoromycotina</taxon>
        <taxon>Entomophthoromycetes</taxon>
        <taxon>Entomophthorales</taxon>
        <taxon>Entomophthoraceae</taxon>
        <taxon>Entomophthora</taxon>
    </lineage>
</organism>
<comment type="caution">
    <text evidence="1">The sequence shown here is derived from an EMBL/GenBank/DDBJ whole genome shotgun (WGS) entry which is preliminary data.</text>
</comment>
<protein>
    <submittedName>
        <fullName evidence="1">Uncharacterized protein</fullName>
    </submittedName>
</protein>
<dbReference type="EMBL" id="QTSX02001389">
    <property type="protein sequence ID" value="KAJ9082959.1"/>
    <property type="molecule type" value="Genomic_DNA"/>
</dbReference>
<proteinExistence type="predicted"/>
<keyword evidence="2" id="KW-1185">Reference proteome</keyword>
<gene>
    <name evidence="1" type="ORF">DSO57_1039500</name>
</gene>
<dbReference type="Proteomes" id="UP001165960">
    <property type="component" value="Unassembled WGS sequence"/>
</dbReference>
<evidence type="ECO:0000313" key="1">
    <source>
        <dbReference type="EMBL" id="KAJ9082959.1"/>
    </source>
</evidence>
<evidence type="ECO:0000313" key="2">
    <source>
        <dbReference type="Proteomes" id="UP001165960"/>
    </source>
</evidence>
<accession>A0ACC2U7E5</accession>
<name>A0ACC2U7E5_9FUNG</name>
<sequence length="89" mass="9770">MYIVCVVAGTGTLGLPFALNQGGWLLIECLYCREGERLEEFSDVGRAAFGTFGYYFVKVFQYSITLSAPCIYILFLTQPAPDGDAAGWP</sequence>